<reference evidence="2" key="1">
    <citation type="submission" date="2012-08" db="EMBL/GenBank/DDBJ databases">
        <title>The Genome Sequence of Wuchereria bancrofti.</title>
        <authorList>
            <person name="Nutman T.B."/>
            <person name="Fink D.L."/>
            <person name="Russ C."/>
            <person name="Young S."/>
            <person name="Zeng Q."/>
            <person name="Koehrsen M."/>
            <person name="Alvarado L."/>
            <person name="Berlin A."/>
            <person name="Chapman S.B."/>
            <person name="Chen Z."/>
            <person name="Freedman E."/>
            <person name="Gellesch M."/>
            <person name="Goldberg J."/>
            <person name="Griggs A."/>
            <person name="Gujja S."/>
            <person name="Heilman E.R."/>
            <person name="Heiman D."/>
            <person name="Hepburn T."/>
            <person name="Howarth C."/>
            <person name="Jen D."/>
            <person name="Larson L."/>
            <person name="Lewis B."/>
            <person name="Mehta T."/>
            <person name="Park D."/>
            <person name="Pearson M."/>
            <person name="Roberts A."/>
            <person name="Saif S."/>
            <person name="Shea T."/>
            <person name="Shenoy N."/>
            <person name="Sisk P."/>
            <person name="Stolte C."/>
            <person name="Sykes S."/>
            <person name="Walk T."/>
            <person name="White J."/>
            <person name="Yandava C."/>
            <person name="Haas B."/>
            <person name="Henn M.R."/>
            <person name="Nusbaum C."/>
            <person name="Birren B."/>
        </authorList>
    </citation>
    <scope>NUCLEOTIDE SEQUENCE [LARGE SCALE GENOMIC DNA]</scope>
    <source>
        <strain evidence="2">NA</strain>
    </source>
</reference>
<accession>J9E8K4</accession>
<evidence type="ECO:0000313" key="2">
    <source>
        <dbReference type="Proteomes" id="UP000004810"/>
    </source>
</evidence>
<dbReference type="Proteomes" id="UP000004810">
    <property type="component" value="Unassembled WGS sequence"/>
</dbReference>
<comment type="caution">
    <text evidence="1">The sequence shown here is derived from an EMBL/GenBank/DDBJ whole genome shotgun (WGS) entry which is preliminary data.</text>
</comment>
<dbReference type="EMBL" id="ADBV01017955">
    <property type="protein sequence ID" value="EJW71684.1"/>
    <property type="molecule type" value="Genomic_DNA"/>
</dbReference>
<name>J9E8K4_WUCBA</name>
<organism evidence="1 2">
    <name type="scientific">Wuchereria bancrofti</name>
    <dbReference type="NCBI Taxonomy" id="6293"/>
    <lineage>
        <taxon>Eukaryota</taxon>
        <taxon>Metazoa</taxon>
        <taxon>Ecdysozoa</taxon>
        <taxon>Nematoda</taxon>
        <taxon>Chromadorea</taxon>
        <taxon>Rhabditida</taxon>
        <taxon>Spirurina</taxon>
        <taxon>Spiruromorpha</taxon>
        <taxon>Filarioidea</taxon>
        <taxon>Onchocercidae</taxon>
        <taxon>Wuchereria</taxon>
    </lineage>
</organism>
<dbReference type="AlphaFoldDB" id="J9E8K4"/>
<sequence>MDIEELSKGVKRRLKMMVMMMVMMMRSPPICVIIGDILCYVAIIAHAAVAAAINIMCNDKLGGVRIRVPLPMDIEELSKGVKRRLKMMVMMMVMMMRSPPICVFRCKEI</sequence>
<protein>
    <submittedName>
        <fullName evidence="1">Uncharacterized protein</fullName>
    </submittedName>
</protein>
<evidence type="ECO:0000313" key="1">
    <source>
        <dbReference type="EMBL" id="EJW71684.1"/>
    </source>
</evidence>
<proteinExistence type="predicted"/>
<gene>
    <name evidence="1" type="ORF">WUBG_17408</name>
</gene>